<keyword evidence="3" id="KW-0503">Monooxygenase</keyword>
<evidence type="ECO:0000313" key="5">
    <source>
        <dbReference type="Proteomes" id="UP000251571"/>
    </source>
</evidence>
<evidence type="ECO:0000313" key="3">
    <source>
        <dbReference type="EMBL" id="SSA44226.1"/>
    </source>
</evidence>
<name>A0A2Y9AJK1_9RHOB</name>
<organism evidence="3 5">
    <name type="scientific">Jannaschia seohaensis</name>
    <dbReference type="NCBI Taxonomy" id="475081"/>
    <lineage>
        <taxon>Bacteria</taxon>
        <taxon>Pseudomonadati</taxon>
        <taxon>Pseudomonadota</taxon>
        <taxon>Alphaproteobacteria</taxon>
        <taxon>Rhodobacterales</taxon>
        <taxon>Roseobacteraceae</taxon>
        <taxon>Jannaschia</taxon>
    </lineage>
</organism>
<protein>
    <submittedName>
        <fullName evidence="3">Heme-degrading monooxygenase HmoA</fullName>
    </submittedName>
</protein>
<proteinExistence type="predicted"/>
<dbReference type="Pfam" id="PF03992">
    <property type="entry name" value="ABM"/>
    <property type="match status" value="1"/>
</dbReference>
<sequence>MHALFFEMQPKPGHLDHYFEHVARLRPVLARHEGLVFLDRYKALDDPDTILSHQLWESEEAIVAWRENTEHRRSQEAGNKVHFRDYRIRVGERVLHGGAQMDARPVPATSATSFVLALHGSRPVQTAGFSAFASFNREGQYVSLATFGAVEDLQRACDAGPCPDGIDEIAAYAIRRDYGQFDRADAPQPRAP</sequence>
<dbReference type="EMBL" id="QGDJ01000003">
    <property type="protein sequence ID" value="PWJ20228.1"/>
    <property type="molecule type" value="Genomic_DNA"/>
</dbReference>
<dbReference type="PANTHER" id="PTHR37811:SF2">
    <property type="entry name" value="ABM DOMAIN-CONTAINING PROTEIN"/>
    <property type="match status" value="1"/>
</dbReference>
<reference evidence="2 4" key="2">
    <citation type="submission" date="2018-03" db="EMBL/GenBank/DDBJ databases">
        <title>Genomic Encyclopedia of Archaeal and Bacterial Type Strains, Phase II (KMG-II): from individual species to whole genera.</title>
        <authorList>
            <person name="Goeker M."/>
        </authorList>
    </citation>
    <scope>NUCLEOTIDE SEQUENCE [LARGE SCALE GENOMIC DNA]</scope>
    <source>
        <strain evidence="2 4">DSM 25227</strain>
    </source>
</reference>
<dbReference type="Proteomes" id="UP000251571">
    <property type="component" value="Unassembled WGS sequence"/>
</dbReference>
<dbReference type="Proteomes" id="UP000245839">
    <property type="component" value="Unassembled WGS sequence"/>
</dbReference>
<dbReference type="InterPro" id="IPR011008">
    <property type="entry name" value="Dimeric_a/b-barrel"/>
</dbReference>
<dbReference type="Gene3D" id="3.30.70.100">
    <property type="match status" value="1"/>
</dbReference>
<reference evidence="3 5" key="1">
    <citation type="submission" date="2016-10" db="EMBL/GenBank/DDBJ databases">
        <authorList>
            <person name="Cai Z."/>
        </authorList>
    </citation>
    <scope>NUCLEOTIDE SEQUENCE [LARGE SCALE GENOMIC DNA]</scope>
    <source>
        <strain evidence="3 5">DSM 25227</strain>
    </source>
</reference>
<feature type="domain" description="ABM" evidence="1">
    <location>
        <begin position="2"/>
        <end position="90"/>
    </location>
</feature>
<dbReference type="SUPFAM" id="SSF54909">
    <property type="entry name" value="Dimeric alpha+beta barrel"/>
    <property type="match status" value="1"/>
</dbReference>
<keyword evidence="3" id="KW-0560">Oxidoreductase</keyword>
<dbReference type="EMBL" id="UETC01000003">
    <property type="protein sequence ID" value="SSA44226.1"/>
    <property type="molecule type" value="Genomic_DNA"/>
</dbReference>
<dbReference type="GO" id="GO:0004497">
    <property type="term" value="F:monooxygenase activity"/>
    <property type="evidence" value="ECO:0007669"/>
    <property type="project" value="UniProtKB-KW"/>
</dbReference>
<dbReference type="InterPro" id="IPR052936">
    <property type="entry name" value="Jasmonate_Hydroxylase-like"/>
</dbReference>
<dbReference type="InterPro" id="IPR007138">
    <property type="entry name" value="ABM_dom"/>
</dbReference>
<dbReference type="PANTHER" id="PTHR37811">
    <property type="entry name" value="BLL5343 PROTEIN"/>
    <property type="match status" value="1"/>
</dbReference>
<dbReference type="RefSeq" id="WP_170125361.1">
    <property type="nucleotide sequence ID" value="NZ_QGDJ01000003.1"/>
</dbReference>
<gene>
    <name evidence="2" type="ORF">BCF38_10343</name>
    <name evidence="3" type="ORF">SAMN05421539_10343</name>
</gene>
<evidence type="ECO:0000313" key="2">
    <source>
        <dbReference type="EMBL" id="PWJ20228.1"/>
    </source>
</evidence>
<dbReference type="PROSITE" id="PS51725">
    <property type="entry name" value="ABM"/>
    <property type="match status" value="1"/>
</dbReference>
<accession>A0A2Y9AJK1</accession>
<keyword evidence="4" id="KW-1185">Reference proteome</keyword>
<dbReference type="AlphaFoldDB" id="A0A2Y9AJK1"/>
<evidence type="ECO:0000259" key="1">
    <source>
        <dbReference type="PROSITE" id="PS51725"/>
    </source>
</evidence>
<evidence type="ECO:0000313" key="4">
    <source>
        <dbReference type="Proteomes" id="UP000245839"/>
    </source>
</evidence>